<organism evidence="1 2">
    <name type="scientific">Castellaniella hirudinis</name>
    <dbReference type="NCBI Taxonomy" id="1144617"/>
    <lineage>
        <taxon>Bacteria</taxon>
        <taxon>Pseudomonadati</taxon>
        <taxon>Pseudomonadota</taxon>
        <taxon>Betaproteobacteria</taxon>
        <taxon>Burkholderiales</taxon>
        <taxon>Alcaligenaceae</taxon>
        <taxon>Castellaniella</taxon>
    </lineage>
</organism>
<name>A0ABV8RU63_9BURK</name>
<dbReference type="EMBL" id="JBHSDY010000002">
    <property type="protein sequence ID" value="MFC4296859.1"/>
    <property type="molecule type" value="Genomic_DNA"/>
</dbReference>
<reference evidence="2" key="1">
    <citation type="journal article" date="2019" name="Int. J. Syst. Evol. Microbiol.">
        <title>The Global Catalogue of Microorganisms (GCM) 10K type strain sequencing project: providing services to taxonomists for standard genome sequencing and annotation.</title>
        <authorList>
            <consortium name="The Broad Institute Genomics Platform"/>
            <consortium name="The Broad Institute Genome Sequencing Center for Infectious Disease"/>
            <person name="Wu L."/>
            <person name="Ma J."/>
        </authorList>
    </citation>
    <scope>NUCLEOTIDE SEQUENCE [LARGE SCALE GENOMIC DNA]</scope>
    <source>
        <strain evidence="2">CGMCC 1.19029</strain>
    </source>
</reference>
<gene>
    <name evidence="1" type="ORF">ACFO0J_02235</name>
</gene>
<dbReference type="Proteomes" id="UP001595756">
    <property type="component" value="Unassembled WGS sequence"/>
</dbReference>
<dbReference type="RefSeq" id="WP_376811430.1">
    <property type="nucleotide sequence ID" value="NZ_JBHSDY010000002.1"/>
</dbReference>
<sequence>MLEPDDITHQRAKNQLARELNDAVEQGLQINGIREPIYDLNEAGERVVVGYESLAWMPVSQIEPRTARAQRLKNLDDDDFVLTENGLEFRL</sequence>
<evidence type="ECO:0000313" key="2">
    <source>
        <dbReference type="Proteomes" id="UP001595756"/>
    </source>
</evidence>
<comment type="caution">
    <text evidence="1">The sequence shown here is derived from an EMBL/GenBank/DDBJ whole genome shotgun (WGS) entry which is preliminary data.</text>
</comment>
<protein>
    <submittedName>
        <fullName evidence="1">Uncharacterized protein</fullName>
    </submittedName>
</protein>
<keyword evidence="2" id="KW-1185">Reference proteome</keyword>
<evidence type="ECO:0000313" key="1">
    <source>
        <dbReference type="EMBL" id="MFC4296859.1"/>
    </source>
</evidence>
<proteinExistence type="predicted"/>
<accession>A0ABV8RU63</accession>